<gene>
    <name evidence="10" type="primary">GTF3C1</name>
</gene>
<feature type="compositionally biased region" description="Polar residues" evidence="6">
    <location>
        <begin position="822"/>
        <end position="845"/>
    </location>
</feature>
<evidence type="ECO:0000259" key="7">
    <source>
        <dbReference type="Pfam" id="PF04182"/>
    </source>
</evidence>
<dbReference type="PANTHER" id="PTHR15180:SF1">
    <property type="entry name" value="GENERAL TRANSCRIPTION FACTOR 3C POLYPEPTIDE 1"/>
    <property type="match status" value="1"/>
</dbReference>
<feature type="compositionally biased region" description="Basic and acidic residues" evidence="6">
    <location>
        <begin position="1920"/>
        <end position="1950"/>
    </location>
</feature>
<accession>A0AAQ6IC97</accession>
<feature type="compositionally biased region" description="Basic and acidic residues" evidence="6">
    <location>
        <begin position="705"/>
        <end position="718"/>
    </location>
</feature>
<feature type="region of interest" description="Disordered" evidence="6">
    <location>
        <begin position="1920"/>
        <end position="2043"/>
    </location>
</feature>
<feature type="compositionally biased region" description="Polar residues" evidence="6">
    <location>
        <begin position="1597"/>
        <end position="1615"/>
    </location>
</feature>
<reference evidence="10" key="2">
    <citation type="submission" date="2025-08" db="UniProtKB">
        <authorList>
            <consortium name="Ensembl"/>
        </authorList>
    </citation>
    <scope>IDENTIFICATION</scope>
</reference>
<feature type="compositionally biased region" description="Basic and acidic residues" evidence="6">
    <location>
        <begin position="800"/>
        <end position="821"/>
    </location>
</feature>
<evidence type="ECO:0000256" key="5">
    <source>
        <dbReference type="ARBA" id="ARBA00023242"/>
    </source>
</evidence>
<evidence type="ECO:0000256" key="1">
    <source>
        <dbReference type="ARBA" id="ARBA00004123"/>
    </source>
</evidence>
<dbReference type="Proteomes" id="UP000265040">
    <property type="component" value="Chromosome 1"/>
</dbReference>
<dbReference type="Ensembl" id="ENSATET00000073521.1">
    <property type="protein sequence ID" value="ENSATEP00000074695.1"/>
    <property type="gene ID" value="ENSATEG00000004787.3"/>
</dbReference>
<feature type="compositionally biased region" description="Basic and acidic residues" evidence="6">
    <location>
        <begin position="1996"/>
        <end position="2011"/>
    </location>
</feature>
<dbReference type="GO" id="GO:0000127">
    <property type="term" value="C:transcription factor TFIIIC complex"/>
    <property type="evidence" value="ECO:0007669"/>
    <property type="project" value="InterPro"/>
</dbReference>
<sequence length="2175" mass="247552">MDALSIVTDEVALEGLDGITIFSLWKRLEDRKPKFPLTLDECTKEFIWKSLVSNSDLTFYELPQEREDVVLFDRYKDIDPDTGIETTQAFSDARKDIYPVQVILENKDGIQGSCSLFSERKDITKHVRSKSLTVLVSLEEALERYGRKLVVVASQSLRFRALIGNESDPDLKLSDDSYCLLERVGRARWQGELQSDLHGCSFKTDARKLHYIRKSLVKHGLISMQSHVTRLKSGQQQQHSILLQLKRFHIFRRSKYDILMESVSNILKELPGHLSTLASLKEQLNVNDCTFKRLLNYMRSAKLLQFCQYPLEDLDPTAGPCINRNGRKVRVRCLKLLKQYTRKGVADDDDDDDDDDDEDNGTRGRTAFPSEGRIMEKDVLSQAYHLVLSCGTKGIPRTGIGFRMNIGKLESRMICRTLEREELIKGFMEDEGRQRTTKYIGHKCVGVSDHLQLFAKEQERNKLLYSSAAQASDAAPATPKSASTSKSAARKNTKKSAAKKKSGREEDKDAEEVPQMCNADDDGLDGKGEQAPGEEEKVSDSVPADPLPQSEALNADENPVDNNIVVVKDVDQLEIPSVQTSKKSLERSHETYRLLRRKNLIVEAVRNFKIIEGLFQLQKMINDEEKQDGISSKCCRKTILRLVNSLSRQGLLKIFTTTVIVDGITKKVEMVAHPSVQRNDELVNRVIEQVRFRISSSYSAVRLQQAEEKAREQAKDSEEMSTGSPKAQKSKTDKKRANPKDDEKFKPTTVKGLGKTFGFQPKMYRLRVVHTFLYYLIYDHPLRDNNTDSGSTSETPADLHSSDPDTKHPHTHGKQDPKDTQSSENAASGSVEQQTVNATLSNVDVTSGDEGEGQKEKLTPGHTQTDMKAYTDEESWKKFIPPVRVHKEYGSGWAMVGDLVLCLPLSIFVQVIQVNYKVDELEEYLSDPVKQHYLVSALPSRMRRQLLFKRKYLFLFHENLQKLVYMGLLQFGPVEKFKEKDQVFLYLKRKATIVDTTNAEPHYWLVTESPDKPFERRQYTFNTTEDVEKYWFDLMCVCLNTPLGVIRSKRNVTEEETEPSFVHERNVFVGLAYLLKGSAEVCDDGSIPGDGKGAAGLHSEFFAHLKRNWLWTNHLLYVKKRPTGSEAPDTKIRLNSLLTKNALRIALNAGGTTSPRCVTTKRPLMTEYVEVAVESASRNERVVGGKRQKRKRSKKEVTKVQRKKKKEPKKRTPAHDEADHKALKMMTRQRVYWSIQEDSLMMLCCAASYLLNRKLKRPFVPHCVVRDLLHAEFEISVDKTSLSVGRRSRHILKNPQTLLNYRICLAEVYQDKSLMRILEEKKPADPNKPEDCAEAFSEYVRLLRLKFSSVVNTHDVVIPDTKQELFSQFKVSAIDSGKWVSCKDVLNCADDIHAIVLHNLIQSTLAMTNSQMKSSRSFQTFHMYSKYNQEVLCQVFIECRKRGLVNRRRVCQPFGPKKNRALPILPMSYQLSQSYYRCFSWRFPHSLCTDSFQFLRNLINNGTRDDRSVTAFYHETENRSVNGEDEVLERRTGSKREEQQSKEEKDGRPASELEKTNTESAKEAEDKVDGEEKLTEDVNKSNEQKNGEECLKAGSDNGPSSKGQPSRAESGTSNAAAPGSEDPPDVQDMLQVSLDSPGGACLVCLSLMSLGLLSVYISIPRQMVVVDSNLVDKDVAKSMATLEEEDDDCYEGDECDGRKKMEVKAHQASHTKYLMMRGYCCPGIVKVRNLSTSDNIVVEPCMMRLQLRNTPAHNMFSIESSPPLDLTKTGPSLLPSILTYFISSSFSPPNVEECDKHLIEQRGYTPQDIEACALLRGILDEAGENGLDIHDLYKAYTHLKKPQSGCSRSLQQYMKDLQEEGQMIKVGSLGERWVLIQHSEPWLLTVNSKQRPQSHFKSDELPFLENQHNIPFMRKRCRRGVREETEEPPAKKLAVDRQESEDREDLDRSVGDNTTDTTTEDKLQKEQADQENGDTLMDVERGTQTQPEEQEEREEVQEKSETKESQGEKRQLRARKNSVDDERDETVSSPPTGSADQDDDPFRDNVSFISRPWRLVDGKLNRQVCKGMLEAVLYHIMSRPGLTQQALVEHYKDVLQPMVVLDLVQALTDMGCVTKKTLVKCPKPSLFSRSVNQTRSETEVRIEEPDTVFYEPTISCCLRLGQLLPKERHWNYCVP</sequence>
<feature type="domain" description="GTF3C1 extended winged-helix" evidence="9">
    <location>
        <begin position="589"/>
        <end position="697"/>
    </location>
</feature>
<evidence type="ECO:0000259" key="8">
    <source>
        <dbReference type="Pfam" id="PF23704"/>
    </source>
</evidence>
<feature type="region of interest" description="Disordered" evidence="6">
    <location>
        <begin position="787"/>
        <end position="867"/>
    </location>
</feature>
<reference evidence="10" key="3">
    <citation type="submission" date="2025-09" db="UniProtKB">
        <authorList>
            <consortium name="Ensembl"/>
        </authorList>
    </citation>
    <scope>IDENTIFICATION</scope>
</reference>
<keyword evidence="4" id="KW-0804">Transcription</keyword>
<feature type="compositionally biased region" description="Basic and acidic residues" evidence="6">
    <location>
        <begin position="524"/>
        <end position="539"/>
    </location>
</feature>
<feature type="compositionally biased region" description="Basic and acidic residues" evidence="6">
    <location>
        <begin position="1528"/>
        <end position="1591"/>
    </location>
</feature>
<feature type="region of interest" description="Disordered" evidence="6">
    <location>
        <begin position="1179"/>
        <end position="1218"/>
    </location>
</feature>
<keyword evidence="11" id="KW-1185">Reference proteome</keyword>
<evidence type="ECO:0008006" key="12">
    <source>
        <dbReference type="Google" id="ProtNLM"/>
    </source>
</evidence>
<dbReference type="Pfam" id="PF04182">
    <property type="entry name" value="B-block_TFIIIC"/>
    <property type="match status" value="1"/>
</dbReference>
<feature type="region of interest" description="Disordered" evidence="6">
    <location>
        <begin position="468"/>
        <end position="557"/>
    </location>
</feature>
<feature type="region of interest" description="Disordered" evidence="6">
    <location>
        <begin position="1515"/>
        <end position="1632"/>
    </location>
</feature>
<dbReference type="GO" id="GO:0003677">
    <property type="term" value="F:DNA binding"/>
    <property type="evidence" value="ECO:0007669"/>
    <property type="project" value="UniProtKB-KW"/>
</dbReference>
<dbReference type="InterPro" id="IPR044210">
    <property type="entry name" value="Tfc3-like"/>
</dbReference>
<dbReference type="Pfam" id="PF24101">
    <property type="entry name" value="WHD_GTF3C1"/>
    <property type="match status" value="1"/>
</dbReference>
<evidence type="ECO:0000256" key="6">
    <source>
        <dbReference type="SAM" id="MobiDB-lite"/>
    </source>
</evidence>
<dbReference type="InterPro" id="IPR007309">
    <property type="entry name" value="TFIIIC_Bblock-bd"/>
</dbReference>
<feature type="compositionally biased region" description="Basic residues" evidence="6">
    <location>
        <begin position="488"/>
        <end position="502"/>
    </location>
</feature>
<evidence type="ECO:0000256" key="2">
    <source>
        <dbReference type="ARBA" id="ARBA00022553"/>
    </source>
</evidence>
<comment type="subcellular location">
    <subcellularLocation>
        <location evidence="1">Nucleus</location>
    </subcellularLocation>
</comment>
<reference evidence="10 11" key="1">
    <citation type="submission" date="2021-04" db="EMBL/GenBank/DDBJ databases">
        <authorList>
            <consortium name="Wellcome Sanger Institute Data Sharing"/>
        </authorList>
    </citation>
    <scope>NUCLEOTIDE SEQUENCE [LARGE SCALE GENOMIC DNA]</scope>
</reference>
<dbReference type="InterPro" id="IPR056428">
    <property type="entry name" value="WH_GTF3C1"/>
</dbReference>
<proteinExistence type="predicted"/>
<evidence type="ECO:0000256" key="4">
    <source>
        <dbReference type="ARBA" id="ARBA00023163"/>
    </source>
</evidence>
<dbReference type="PANTHER" id="PTHR15180">
    <property type="entry name" value="GENERAL TRANSCRIPTION FACTOR 3C POLYPEPTIDE 1"/>
    <property type="match status" value="1"/>
</dbReference>
<feature type="compositionally biased region" description="Basic residues" evidence="6">
    <location>
        <begin position="1184"/>
        <end position="1212"/>
    </location>
</feature>
<feature type="domain" description="General transcription factor 3C polypeptide 1 winged-helix" evidence="8">
    <location>
        <begin position="1"/>
        <end position="61"/>
    </location>
</feature>
<keyword evidence="5" id="KW-0539">Nucleus</keyword>
<evidence type="ECO:0000259" key="9">
    <source>
        <dbReference type="Pfam" id="PF24101"/>
    </source>
</evidence>
<dbReference type="GeneTree" id="ENSGT00390000008664"/>
<protein>
    <recommendedName>
        <fullName evidence="12">B-block binding subunit of TFIIIC domain-containing protein</fullName>
    </recommendedName>
</protein>
<dbReference type="GO" id="GO:0005634">
    <property type="term" value="C:nucleus"/>
    <property type="evidence" value="ECO:0007669"/>
    <property type="project" value="UniProtKB-SubCell"/>
</dbReference>
<feature type="compositionally biased region" description="Basic and acidic residues" evidence="6">
    <location>
        <begin position="735"/>
        <end position="746"/>
    </location>
</feature>
<dbReference type="CDD" id="cd16169">
    <property type="entry name" value="Tau138_eWH"/>
    <property type="match status" value="1"/>
</dbReference>
<feature type="region of interest" description="Disordered" evidence="6">
    <location>
        <begin position="705"/>
        <end position="752"/>
    </location>
</feature>
<dbReference type="InterPro" id="IPR056467">
    <property type="entry name" value="eWH_GTF3C1"/>
</dbReference>
<keyword evidence="2" id="KW-0597">Phosphoprotein</keyword>
<evidence type="ECO:0000313" key="10">
    <source>
        <dbReference type="Ensembl" id="ENSATEP00000074695.1"/>
    </source>
</evidence>
<feature type="compositionally biased region" description="Low complexity" evidence="6">
    <location>
        <begin position="468"/>
        <end position="487"/>
    </location>
</feature>
<dbReference type="InterPro" id="IPR035625">
    <property type="entry name" value="Tfc3-like_eWH"/>
</dbReference>
<evidence type="ECO:0000313" key="11">
    <source>
        <dbReference type="Proteomes" id="UP000265040"/>
    </source>
</evidence>
<feature type="domain" description="B-block binding subunit of TFIIIC" evidence="7">
    <location>
        <begin position="175"/>
        <end position="250"/>
    </location>
</feature>
<feature type="compositionally biased region" description="Acidic residues" evidence="6">
    <location>
        <begin position="347"/>
        <end position="359"/>
    </location>
</feature>
<organism evidence="10 11">
    <name type="scientific">Anabas testudineus</name>
    <name type="common">Climbing perch</name>
    <name type="synonym">Anthias testudineus</name>
    <dbReference type="NCBI Taxonomy" id="64144"/>
    <lineage>
        <taxon>Eukaryota</taxon>
        <taxon>Metazoa</taxon>
        <taxon>Chordata</taxon>
        <taxon>Craniata</taxon>
        <taxon>Vertebrata</taxon>
        <taxon>Euteleostomi</taxon>
        <taxon>Actinopterygii</taxon>
        <taxon>Neopterygii</taxon>
        <taxon>Teleostei</taxon>
        <taxon>Neoteleostei</taxon>
        <taxon>Acanthomorphata</taxon>
        <taxon>Anabantaria</taxon>
        <taxon>Anabantiformes</taxon>
        <taxon>Anabantoidei</taxon>
        <taxon>Anabantidae</taxon>
        <taxon>Anabas</taxon>
    </lineage>
</organism>
<keyword evidence="3" id="KW-0238">DNA-binding</keyword>
<name>A0AAQ6IC97_ANATE</name>
<feature type="compositionally biased region" description="Basic and acidic residues" evidence="6">
    <location>
        <begin position="1959"/>
        <end position="1968"/>
    </location>
</feature>
<dbReference type="Pfam" id="PF23704">
    <property type="entry name" value="WHD_GTF3C1_N"/>
    <property type="match status" value="1"/>
</dbReference>
<evidence type="ECO:0000256" key="3">
    <source>
        <dbReference type="ARBA" id="ARBA00023125"/>
    </source>
</evidence>
<dbReference type="GO" id="GO:0042791">
    <property type="term" value="P:5S class rRNA transcription by RNA polymerase III"/>
    <property type="evidence" value="ECO:0007669"/>
    <property type="project" value="TreeGrafter"/>
</dbReference>
<dbReference type="GO" id="GO:0006384">
    <property type="term" value="P:transcription initiation at RNA polymerase III promoter"/>
    <property type="evidence" value="ECO:0007669"/>
    <property type="project" value="InterPro"/>
</dbReference>
<feature type="region of interest" description="Disordered" evidence="6">
    <location>
        <begin position="344"/>
        <end position="370"/>
    </location>
</feature>